<dbReference type="Pfam" id="PF01835">
    <property type="entry name" value="MG2"/>
    <property type="match status" value="1"/>
</dbReference>
<dbReference type="InterPro" id="IPR051802">
    <property type="entry name" value="YfhM-like"/>
</dbReference>
<organism evidence="3 4">
    <name type="scientific">Pedobacter polaris</name>
    <dbReference type="NCBI Taxonomy" id="2571273"/>
    <lineage>
        <taxon>Bacteria</taxon>
        <taxon>Pseudomonadati</taxon>
        <taxon>Bacteroidota</taxon>
        <taxon>Sphingobacteriia</taxon>
        <taxon>Sphingobacteriales</taxon>
        <taxon>Sphingobacteriaceae</taxon>
        <taxon>Pedobacter</taxon>
    </lineage>
</organism>
<comment type="similarity">
    <text evidence="1">Belongs to the protease inhibitor I39 (alpha-2-macroglobulin) family. Bacterial alpha-2-macroglobulin subfamily.</text>
</comment>
<feature type="domain" description="Alpha-2-macroglobulin" evidence="2">
    <location>
        <begin position="1368"/>
        <end position="1458"/>
    </location>
</feature>
<dbReference type="Pfam" id="PF17973">
    <property type="entry name" value="bMG10"/>
    <property type="match status" value="1"/>
</dbReference>
<comment type="caution">
    <text evidence="3">The sequence shown here is derived from an EMBL/GenBank/DDBJ whole genome shotgun (WGS) entry which is preliminary data.</text>
</comment>
<dbReference type="InterPro" id="IPR008930">
    <property type="entry name" value="Terpenoid_cyclase/PrenylTrfase"/>
</dbReference>
<dbReference type="OrthoDB" id="9767116at2"/>
<evidence type="ECO:0000256" key="1">
    <source>
        <dbReference type="ARBA" id="ARBA00010556"/>
    </source>
</evidence>
<accession>A0A4U1CT29</accession>
<dbReference type="SUPFAM" id="SSF49464">
    <property type="entry name" value="Carboxypeptidase regulatory domain-like"/>
    <property type="match status" value="1"/>
</dbReference>
<dbReference type="SMART" id="SM01360">
    <property type="entry name" value="A2M"/>
    <property type="match status" value="1"/>
</dbReference>
<dbReference type="Pfam" id="PF13715">
    <property type="entry name" value="CarbopepD_reg_2"/>
    <property type="match status" value="1"/>
</dbReference>
<gene>
    <name evidence="3" type="ORF">FA048_11130</name>
</gene>
<dbReference type="PANTHER" id="PTHR40094">
    <property type="entry name" value="ALPHA-2-MACROGLOBULIN HOMOLOG"/>
    <property type="match status" value="1"/>
</dbReference>
<dbReference type="SUPFAM" id="SSF48239">
    <property type="entry name" value="Terpenoid cyclases/Protein prenyltransferases"/>
    <property type="match status" value="1"/>
</dbReference>
<sequence>MKLFYGNFDQMPSTNKTLLMKLAIRFSFLLICTLLFNSSAFSQKYSIDDFYKIDSTANQAKPKDALALIEKINAQARAEGNSAMLIKSVIYRMMFQSYLEENAFDKILIDLRKDISLAKQPEKSILQSLLAETYWKFYQQNQWKIAQRTNVKANIGDDINTWSTQKLIEETTKTYLASVSEIELLKNTKVDFLDNVLAGDKSSRIFRPTLYDLLAHRAIDVFTNTQIALTQAEEEQLNFNDPIWFADRKIFLNSPLPQSDSTSFYITALQIFKNLISFHTYGENKAALADADLRRLKFIALRNSDKEAYFNALQSLSTKSAETEIYADILYEQAMLYKNDQMPADTNKQNLVKAVDLANKATKAYPNSIGAKNSKNLINQIKTIELTTQTKAHVTPNHAVQLHLAYKNLDTVYFKIYKRPMGELLYNKLNNRKEFFNFLENNREIREWFEVVPKSSDYQTHTLVAKIEGLTYGNYLLISQNTKAKEVETIFAYSTFNVTDLIVTNRLISNGIHEYFVVNGTNGMPLKGVTIQQERNNYNGKGSLGKLLTTNDFGYASTDEIQNINTALVFLKQDTLSLQVNNYNRRYNQDDDDNKKVILFTDRPIYRPGQTIFYKGLFIDYKDDKNVILTGEKLDLTFEDANGKEIEEKTVTTNEFGTFQGSFTIPMGKLNGQMRLETEYGGINIQVEEYKRPTFEVVFDKFNQQYKLNDSIKVQGKALAFSGYSVSNAKVSYKIYRRMIFDYRLSYSQSYAIYGVNAFHKQQIAIGTSTTKAGGKFEFNFFAKAPNDKTNYAFEIEVTLTDLNGETRTKSTTINVGKKDIALTVTNDNMLFLSAKTDSISFSVTNLNYVPIKASVKAEWFLLEAPNRLTNKSPFYAEQYTLSKEEFIKAFPNDDYNNELNFAKWPIIKTQFNQNSIVDKGLGNFKISENELASGYYKVKFIAKNELNDTTSIERFVTVYGKEPTTIKTNLEWIVAEKNFISLKESAVFRVAGLTKNSKAYYEVYYKNTIVEKVWLNLSPKQTFVKITPKPNFEDGFAVQFTMVNNGSVYNSLQRVYIQDPTKQLDIKFLTFRDKLQPGEKESWKLQISNKSGEKEMAEMVATLYDASLDDFKRMSWNQNLRNTFNYEEYVWQFSNNQLSYGNVLWFLRTYIDYSTKIRQYENLNLFGYNYYGGYNYGYRNYIQNLQNKIKKGISAEASNKLAELAKGKLLYGIVLDNEGYAIPGAVVKSGKLNTVTNYYGVYAIDVKPGDELTVTFVGYKTSKVKVGQKKRLDFKLQANGNALNEVVITGAGAVMKRKEVTGSVSTLDQVTLRGSSSLEGKVAGVQTNQIYGNSSPDNDLFKEEEALKNRPNTKLNNIIPRTNFNETAFFYPQLKTNENGEINIEFTIPQSLTRYKMMGFAHTKDLKTATISNELVTQKQLAISANAPRFFREGDTILFSAKLNNISGKKLKGDAYLELKNALTGKVIQILKVGNQLQKDFELENGGNEVLKWTLIIPAGISAISYKVVAQAGKFSDGEEMTIPVLPNSMLVTESMPINVRGNTSKTFTMEKLINSGSSKTLRNQAVTFEFTSNPIWYAVQALPYLMEYPYECAEQTFSRFYANSFATGIINSSPKIKEVFNQWQNTKNGEALLSNLEKNPELKSILLEETPWVRNANNETERKKRLAALFDLNRMTYELKSNFEKLEKMQYNDGSFPWFTGMEGNRYITQHIVLGIGQLKKLKLIDDKTYPTLNAMLNKAIIYLDKELVKDYKNEIAGKHLDYMQLHYLFARSYTNQINTNPDFIKAKDFYLKRIATNWKTFSSYQLGQTALVLHRNGNKTEPIKIINLLKQTAQQHEEMGMYWADNKSGWWWYQSPIETQSLLIEAFDEVVADSKSVEEMKIWLLKNKQTNDWKTTKATAAACYALLMKGYDLLAESAEPEILIGNQTLTDLGFANNRKEAGTGYQKVTIAGVAVKPEMGKVEIKNNNKTIAWGALYWQYFEQLDKITPANTGVKIKKQLFIQNNTTKGNILTPLTTANVLTPGDLVKVRIEIYSDRDMEYVHLKDMRSAGFEPVNVISRYKYQDGLGYYESTKDASTNFFIGYMRKGTYVFEYELRVTHAGNFSNGITSLQCMYAPEFTTHSEGIRVNVK</sequence>
<dbReference type="InterPro" id="IPR047565">
    <property type="entry name" value="Alpha-macroglob_thiol-ester_cl"/>
</dbReference>
<protein>
    <recommendedName>
        <fullName evidence="2">Alpha-2-macroglobulin domain-containing protein</fullName>
    </recommendedName>
</protein>
<dbReference type="Proteomes" id="UP000309488">
    <property type="component" value="Unassembled WGS sequence"/>
</dbReference>
<dbReference type="InterPro" id="IPR008969">
    <property type="entry name" value="CarboxyPept-like_regulatory"/>
</dbReference>
<name>A0A4U1CT29_9SPHI</name>
<dbReference type="InterPro" id="IPR041246">
    <property type="entry name" value="Bact_MG10"/>
</dbReference>
<dbReference type="InterPro" id="IPR002890">
    <property type="entry name" value="MG2"/>
</dbReference>
<evidence type="ECO:0000259" key="2">
    <source>
        <dbReference type="SMART" id="SM01360"/>
    </source>
</evidence>
<dbReference type="EMBL" id="SWBR01000002">
    <property type="protein sequence ID" value="TKC10716.1"/>
    <property type="molecule type" value="Genomic_DNA"/>
</dbReference>
<keyword evidence="4" id="KW-1185">Reference proteome</keyword>
<dbReference type="Gene3D" id="2.60.40.1930">
    <property type="match status" value="1"/>
</dbReference>
<dbReference type="Gene3D" id="1.50.10.20">
    <property type="match status" value="1"/>
</dbReference>
<dbReference type="SMART" id="SM01419">
    <property type="entry name" value="Thiol-ester_cl"/>
    <property type="match status" value="1"/>
</dbReference>
<dbReference type="GO" id="GO:0004866">
    <property type="term" value="F:endopeptidase inhibitor activity"/>
    <property type="evidence" value="ECO:0007669"/>
    <property type="project" value="InterPro"/>
</dbReference>
<dbReference type="PANTHER" id="PTHR40094:SF1">
    <property type="entry name" value="UBIQUITIN DOMAIN-CONTAINING PROTEIN"/>
    <property type="match status" value="1"/>
</dbReference>
<dbReference type="Pfam" id="PF00207">
    <property type="entry name" value="A2M"/>
    <property type="match status" value="1"/>
</dbReference>
<proteinExistence type="inferred from homology"/>
<dbReference type="InterPro" id="IPR001599">
    <property type="entry name" value="Macroglobln_a2"/>
</dbReference>
<dbReference type="Gene3D" id="2.60.40.1120">
    <property type="entry name" value="Carboxypeptidase-like, regulatory domain"/>
    <property type="match status" value="1"/>
</dbReference>
<reference evidence="3 4" key="1">
    <citation type="submission" date="2019-04" db="EMBL/GenBank/DDBJ databases">
        <title>Pedobacter sp. RP-3-22 sp. nov., isolated from Arctic soil.</title>
        <authorList>
            <person name="Dahal R.H."/>
            <person name="Kim D.-U."/>
        </authorList>
    </citation>
    <scope>NUCLEOTIDE SEQUENCE [LARGE SCALE GENOMIC DNA]</scope>
    <source>
        <strain evidence="3 4">RP-3-22</strain>
    </source>
</reference>
<evidence type="ECO:0000313" key="4">
    <source>
        <dbReference type="Proteomes" id="UP000309488"/>
    </source>
</evidence>
<evidence type="ECO:0000313" key="3">
    <source>
        <dbReference type="EMBL" id="TKC10716.1"/>
    </source>
</evidence>